<dbReference type="SMART" id="SM00343">
    <property type="entry name" value="ZnF_C2HC"/>
    <property type="match status" value="1"/>
</dbReference>
<dbReference type="AlphaFoldDB" id="A0A9J5Z008"/>
<sequence>MDVHQIDFSPGSLARKYVQNEIVINGTERSYKDESEELLNKKFFEFSAKSMDLSENFADEMEQAFDFKKHVALEFNKLCGYPKNNSGNTQFAHKPYMQTYYYSRPTPQDVLIEERDWNQTNTSYSFTGQLRGCWDNYMSFEAKVVVVNALTDNEGVDNLDMALVRKRADVVYTLVLTILEHFNGRFTNQYEIVHTLLNDLHCRHLGEFRWYKDTYMSRLKIDKLRERSQLGDFCVQFRLPSTSANSQTKQNKESNHDKPYRKIRSRQELAKIKCYKCGKFGHIAPNCKLEKLKTLELDEEFHDKIFSFLYTSSYESDYDYQVLEMRLINLSPLIITSQLL</sequence>
<dbReference type="Gene3D" id="4.10.60.10">
    <property type="entry name" value="Zinc finger, CCHC-type"/>
    <property type="match status" value="1"/>
</dbReference>
<keyword evidence="1" id="KW-0479">Metal-binding</keyword>
<proteinExistence type="predicted"/>
<protein>
    <recommendedName>
        <fullName evidence="2">CCHC-type domain-containing protein</fullName>
    </recommendedName>
</protein>
<dbReference type="InterPro" id="IPR001878">
    <property type="entry name" value="Znf_CCHC"/>
</dbReference>
<dbReference type="PANTHER" id="PTHR33054">
    <property type="entry name" value="CCHC-TYPE DOMAIN-CONTAINING PROTEIN"/>
    <property type="match status" value="1"/>
</dbReference>
<dbReference type="GO" id="GO:0008270">
    <property type="term" value="F:zinc ion binding"/>
    <property type="evidence" value="ECO:0007669"/>
    <property type="project" value="UniProtKB-KW"/>
</dbReference>
<dbReference type="SUPFAM" id="SSF57756">
    <property type="entry name" value="Retrovirus zinc finger-like domains"/>
    <property type="match status" value="1"/>
</dbReference>
<gene>
    <name evidence="3" type="ORF">H5410_026977</name>
</gene>
<evidence type="ECO:0000259" key="2">
    <source>
        <dbReference type="PROSITE" id="PS50158"/>
    </source>
</evidence>
<evidence type="ECO:0000313" key="4">
    <source>
        <dbReference type="Proteomes" id="UP000824120"/>
    </source>
</evidence>
<dbReference type="Pfam" id="PF00098">
    <property type="entry name" value="zf-CCHC"/>
    <property type="match status" value="1"/>
</dbReference>
<evidence type="ECO:0000313" key="3">
    <source>
        <dbReference type="EMBL" id="KAG5605485.1"/>
    </source>
</evidence>
<keyword evidence="4" id="KW-1185">Reference proteome</keyword>
<accession>A0A9J5Z008</accession>
<name>A0A9J5Z008_SOLCO</name>
<dbReference type="PANTHER" id="PTHR33054:SF12">
    <property type="entry name" value="ZINC KNUCKLE FAMILY PROTEIN"/>
    <property type="match status" value="1"/>
</dbReference>
<keyword evidence="1" id="KW-0863">Zinc-finger</keyword>
<evidence type="ECO:0000256" key="1">
    <source>
        <dbReference type="PROSITE-ProRule" id="PRU00047"/>
    </source>
</evidence>
<dbReference type="EMBL" id="JACXVP010000005">
    <property type="protein sequence ID" value="KAG5605485.1"/>
    <property type="molecule type" value="Genomic_DNA"/>
</dbReference>
<keyword evidence="1" id="KW-0862">Zinc</keyword>
<dbReference type="InterPro" id="IPR036875">
    <property type="entry name" value="Znf_CCHC_sf"/>
</dbReference>
<organism evidence="3 4">
    <name type="scientific">Solanum commersonii</name>
    <name type="common">Commerson's wild potato</name>
    <name type="synonym">Commerson's nightshade</name>
    <dbReference type="NCBI Taxonomy" id="4109"/>
    <lineage>
        <taxon>Eukaryota</taxon>
        <taxon>Viridiplantae</taxon>
        <taxon>Streptophyta</taxon>
        <taxon>Embryophyta</taxon>
        <taxon>Tracheophyta</taxon>
        <taxon>Spermatophyta</taxon>
        <taxon>Magnoliopsida</taxon>
        <taxon>eudicotyledons</taxon>
        <taxon>Gunneridae</taxon>
        <taxon>Pentapetalae</taxon>
        <taxon>asterids</taxon>
        <taxon>lamiids</taxon>
        <taxon>Solanales</taxon>
        <taxon>Solanaceae</taxon>
        <taxon>Solanoideae</taxon>
        <taxon>Solaneae</taxon>
        <taxon>Solanum</taxon>
    </lineage>
</organism>
<dbReference type="Proteomes" id="UP000824120">
    <property type="component" value="Chromosome 5"/>
</dbReference>
<dbReference type="GO" id="GO:0003676">
    <property type="term" value="F:nucleic acid binding"/>
    <property type="evidence" value="ECO:0007669"/>
    <property type="project" value="InterPro"/>
</dbReference>
<dbReference type="PROSITE" id="PS50158">
    <property type="entry name" value="ZF_CCHC"/>
    <property type="match status" value="1"/>
</dbReference>
<dbReference type="OrthoDB" id="1735266at2759"/>
<feature type="domain" description="CCHC-type" evidence="2">
    <location>
        <begin position="273"/>
        <end position="288"/>
    </location>
</feature>
<reference evidence="3 4" key="1">
    <citation type="submission" date="2020-09" db="EMBL/GenBank/DDBJ databases">
        <title>De no assembly of potato wild relative species, Solanum commersonii.</title>
        <authorList>
            <person name="Cho K."/>
        </authorList>
    </citation>
    <scope>NUCLEOTIDE SEQUENCE [LARGE SCALE GENOMIC DNA]</scope>
    <source>
        <strain evidence="3">LZ3.2</strain>
        <tissue evidence="3">Leaf</tissue>
    </source>
</reference>
<comment type="caution">
    <text evidence="3">The sequence shown here is derived from an EMBL/GenBank/DDBJ whole genome shotgun (WGS) entry which is preliminary data.</text>
</comment>